<comment type="subcellular location">
    <subcellularLocation>
        <location evidence="1">Nucleus</location>
    </subcellularLocation>
</comment>
<name>A0A8H6ZTP3_PLEOS</name>
<dbReference type="SMART" id="SM00355">
    <property type="entry name" value="ZnF_C2H2"/>
    <property type="match status" value="2"/>
</dbReference>
<dbReference type="FunFam" id="3.30.160.60:FF:000125">
    <property type="entry name" value="Putative zinc finger protein 143"/>
    <property type="match status" value="1"/>
</dbReference>
<comment type="caution">
    <text evidence="12">The sequence shown here is derived from an EMBL/GenBank/DDBJ whole genome shotgun (WGS) entry which is preliminary data.</text>
</comment>
<feature type="compositionally biased region" description="Polar residues" evidence="10">
    <location>
        <begin position="240"/>
        <end position="252"/>
    </location>
</feature>
<feature type="domain" description="C2H2-type" evidence="11">
    <location>
        <begin position="286"/>
        <end position="315"/>
    </location>
</feature>
<dbReference type="Pfam" id="PF00096">
    <property type="entry name" value="zf-C2H2"/>
    <property type="match status" value="1"/>
</dbReference>
<feature type="compositionally biased region" description="Low complexity" evidence="10">
    <location>
        <begin position="1"/>
        <end position="10"/>
    </location>
</feature>
<dbReference type="InterPro" id="IPR013087">
    <property type="entry name" value="Znf_C2H2_type"/>
</dbReference>
<evidence type="ECO:0000256" key="9">
    <source>
        <dbReference type="PROSITE-ProRule" id="PRU00042"/>
    </source>
</evidence>
<evidence type="ECO:0000259" key="11">
    <source>
        <dbReference type="PROSITE" id="PS50157"/>
    </source>
</evidence>
<keyword evidence="6" id="KW-0805">Transcription regulation</keyword>
<evidence type="ECO:0000256" key="6">
    <source>
        <dbReference type="ARBA" id="ARBA00023015"/>
    </source>
</evidence>
<protein>
    <recommendedName>
        <fullName evidence="11">C2H2-type domain-containing protein</fullName>
    </recommendedName>
</protein>
<dbReference type="PANTHER" id="PTHR46179:SF13">
    <property type="entry name" value="C2H2-TYPE DOMAIN-CONTAINING PROTEIN"/>
    <property type="match status" value="1"/>
</dbReference>
<feature type="region of interest" description="Disordered" evidence="10">
    <location>
        <begin position="333"/>
        <end position="398"/>
    </location>
</feature>
<dbReference type="GO" id="GO:0000978">
    <property type="term" value="F:RNA polymerase II cis-regulatory region sequence-specific DNA binding"/>
    <property type="evidence" value="ECO:0007669"/>
    <property type="project" value="UniProtKB-ARBA"/>
</dbReference>
<accession>A0A8H6ZTP3</accession>
<feature type="compositionally biased region" description="Polar residues" evidence="10">
    <location>
        <begin position="333"/>
        <end position="344"/>
    </location>
</feature>
<dbReference type="GeneID" id="59377310"/>
<evidence type="ECO:0000256" key="3">
    <source>
        <dbReference type="ARBA" id="ARBA00022737"/>
    </source>
</evidence>
<dbReference type="GO" id="GO:0005634">
    <property type="term" value="C:nucleus"/>
    <property type="evidence" value="ECO:0007669"/>
    <property type="project" value="UniProtKB-SubCell"/>
</dbReference>
<dbReference type="PROSITE" id="PS50157">
    <property type="entry name" value="ZINC_FINGER_C2H2_2"/>
    <property type="match status" value="2"/>
</dbReference>
<feature type="region of interest" description="Disordered" evidence="10">
    <location>
        <begin position="1"/>
        <end position="154"/>
    </location>
</feature>
<sequence>MSGPSRSSNNEGRRGGRPVLPPIRDLFPDHLAGHSQGSSQEPPYLTLAQLRVSDDDDRSPRPPSRLIGPGYHPSTHFPTASAHQHPRDPVQPHPRHPQAYQYPRYDSPDPSSQRQDRRQPSRHDVDSRAEHHRGLPGYPYDPQMPQGYPHGTAARGTEAAYGNRQGHPSWDVPPTSYRMGTPQAYYGSAQDAHLHRPRTTVQTSMGYHRSTEDEERTPTVLSREGASSSTAYTHGHRPSTAESTSDAPDSSSAKYECEYCGKGFNRPSSLKTLQIHLNSHTGEKPFTCPYPGCGRSFSVLSNMRRHTRVHTNQGPLVGETEAIGLYSDPYAATASSSSIGQSQPAHAHHDASFTSYHRRASSVSSSSASSRRSRSPTPDDPTSAKSRPEKRSRHQYPK</sequence>
<feature type="compositionally biased region" description="Low complexity" evidence="10">
    <location>
        <begin position="361"/>
        <end position="370"/>
    </location>
</feature>
<dbReference type="OrthoDB" id="6077919at2759"/>
<keyword evidence="13" id="KW-1185">Reference proteome</keyword>
<keyword evidence="3" id="KW-0677">Repeat</keyword>
<evidence type="ECO:0000256" key="5">
    <source>
        <dbReference type="ARBA" id="ARBA00022833"/>
    </source>
</evidence>
<evidence type="ECO:0000256" key="1">
    <source>
        <dbReference type="ARBA" id="ARBA00004123"/>
    </source>
</evidence>
<feature type="region of interest" description="Disordered" evidence="10">
    <location>
        <begin position="189"/>
        <end position="252"/>
    </location>
</feature>
<dbReference type="PROSITE" id="PS00028">
    <property type="entry name" value="ZINC_FINGER_C2H2_1"/>
    <property type="match status" value="1"/>
</dbReference>
<evidence type="ECO:0000256" key="2">
    <source>
        <dbReference type="ARBA" id="ARBA00022723"/>
    </source>
</evidence>
<dbReference type="GO" id="GO:0008270">
    <property type="term" value="F:zinc ion binding"/>
    <property type="evidence" value="ECO:0007669"/>
    <property type="project" value="UniProtKB-KW"/>
</dbReference>
<dbReference type="GO" id="GO:0000981">
    <property type="term" value="F:DNA-binding transcription factor activity, RNA polymerase II-specific"/>
    <property type="evidence" value="ECO:0007669"/>
    <property type="project" value="UniProtKB-ARBA"/>
</dbReference>
<feature type="domain" description="C2H2-type" evidence="11">
    <location>
        <begin position="255"/>
        <end position="285"/>
    </location>
</feature>
<dbReference type="InterPro" id="IPR051061">
    <property type="entry name" value="Zinc_finger_trans_reg"/>
</dbReference>
<keyword evidence="4 9" id="KW-0863">Zinc-finger</keyword>
<keyword evidence="7" id="KW-0804">Transcription</keyword>
<organism evidence="12 13">
    <name type="scientific">Pleurotus ostreatus</name>
    <name type="common">Oyster mushroom</name>
    <name type="synonym">White-rot fungus</name>
    <dbReference type="NCBI Taxonomy" id="5322"/>
    <lineage>
        <taxon>Eukaryota</taxon>
        <taxon>Fungi</taxon>
        <taxon>Dikarya</taxon>
        <taxon>Basidiomycota</taxon>
        <taxon>Agaricomycotina</taxon>
        <taxon>Agaricomycetes</taxon>
        <taxon>Agaricomycetidae</taxon>
        <taxon>Agaricales</taxon>
        <taxon>Pleurotineae</taxon>
        <taxon>Pleurotaceae</taxon>
        <taxon>Pleurotus</taxon>
    </lineage>
</organism>
<keyword evidence="8" id="KW-0539">Nucleus</keyword>
<dbReference type="SUPFAM" id="SSF57667">
    <property type="entry name" value="beta-beta-alpha zinc fingers"/>
    <property type="match status" value="1"/>
</dbReference>
<dbReference type="PANTHER" id="PTHR46179">
    <property type="entry name" value="ZINC FINGER PROTEIN"/>
    <property type="match status" value="1"/>
</dbReference>
<evidence type="ECO:0000256" key="4">
    <source>
        <dbReference type="ARBA" id="ARBA00022771"/>
    </source>
</evidence>
<feature type="compositionally biased region" description="Basic and acidic residues" evidence="10">
    <location>
        <begin position="114"/>
        <end position="133"/>
    </location>
</feature>
<evidence type="ECO:0000256" key="8">
    <source>
        <dbReference type="ARBA" id="ARBA00023242"/>
    </source>
</evidence>
<dbReference type="Proteomes" id="UP000623687">
    <property type="component" value="Unassembled WGS sequence"/>
</dbReference>
<dbReference type="VEuPathDB" id="FungiDB:PC9H_007492"/>
<keyword evidence="5" id="KW-0862">Zinc</keyword>
<proteinExistence type="predicted"/>
<gene>
    <name evidence="12" type="ORF">PC9H_007492</name>
</gene>
<dbReference type="InterPro" id="IPR036236">
    <property type="entry name" value="Znf_C2H2_sf"/>
</dbReference>
<dbReference type="EMBL" id="JACETU010000005">
    <property type="protein sequence ID" value="KAF7428271.1"/>
    <property type="molecule type" value="Genomic_DNA"/>
</dbReference>
<evidence type="ECO:0000256" key="7">
    <source>
        <dbReference type="ARBA" id="ARBA00023163"/>
    </source>
</evidence>
<dbReference type="Gene3D" id="3.30.160.60">
    <property type="entry name" value="Classic Zinc Finger"/>
    <property type="match status" value="2"/>
</dbReference>
<dbReference type="AlphaFoldDB" id="A0A8H6ZTP3"/>
<evidence type="ECO:0000313" key="12">
    <source>
        <dbReference type="EMBL" id="KAF7428271.1"/>
    </source>
</evidence>
<reference evidence="12" key="1">
    <citation type="submission" date="2019-07" db="EMBL/GenBank/DDBJ databases">
        <authorList>
            <person name="Palmer J.M."/>
        </authorList>
    </citation>
    <scope>NUCLEOTIDE SEQUENCE</scope>
    <source>
        <strain evidence="12">PC9</strain>
    </source>
</reference>
<feature type="compositionally biased region" description="Basic residues" evidence="10">
    <location>
        <begin position="388"/>
        <end position="398"/>
    </location>
</feature>
<dbReference type="RefSeq" id="XP_036630643.1">
    <property type="nucleotide sequence ID" value="XM_036777023.1"/>
</dbReference>
<keyword evidence="2" id="KW-0479">Metal-binding</keyword>
<evidence type="ECO:0000256" key="10">
    <source>
        <dbReference type="SAM" id="MobiDB-lite"/>
    </source>
</evidence>
<evidence type="ECO:0000313" key="13">
    <source>
        <dbReference type="Proteomes" id="UP000623687"/>
    </source>
</evidence>